<reference evidence="3 4" key="1">
    <citation type="submission" date="2019-03" db="EMBL/GenBank/DDBJ databases">
        <title>Deep-cultivation of Planctomycetes and their phenomic and genomic characterization uncovers novel biology.</title>
        <authorList>
            <person name="Wiegand S."/>
            <person name="Jogler M."/>
            <person name="Boedeker C."/>
            <person name="Pinto D."/>
            <person name="Vollmers J."/>
            <person name="Rivas-Marin E."/>
            <person name="Kohn T."/>
            <person name="Peeters S.H."/>
            <person name="Heuer A."/>
            <person name="Rast P."/>
            <person name="Oberbeckmann S."/>
            <person name="Bunk B."/>
            <person name="Jeske O."/>
            <person name="Meyerdierks A."/>
            <person name="Storesund J.E."/>
            <person name="Kallscheuer N."/>
            <person name="Luecker S."/>
            <person name="Lage O.M."/>
            <person name="Pohl T."/>
            <person name="Merkel B.J."/>
            <person name="Hornburger P."/>
            <person name="Mueller R.-W."/>
            <person name="Bruemmer F."/>
            <person name="Labrenz M."/>
            <person name="Spormann A.M."/>
            <person name="Op den Camp H."/>
            <person name="Overmann J."/>
            <person name="Amann R."/>
            <person name="Jetten M.S.M."/>
            <person name="Mascher T."/>
            <person name="Medema M.H."/>
            <person name="Devos D.P."/>
            <person name="Kaster A.-K."/>
            <person name="Ovreas L."/>
            <person name="Rohde M."/>
            <person name="Galperin M.Y."/>
            <person name="Jogler C."/>
        </authorList>
    </citation>
    <scope>NUCLEOTIDE SEQUENCE [LARGE SCALE GENOMIC DNA]</scope>
    <source>
        <strain evidence="3 4">Enr13</strain>
    </source>
</reference>
<dbReference type="Proteomes" id="UP000319004">
    <property type="component" value="Chromosome"/>
</dbReference>
<dbReference type="Pfam" id="PF00534">
    <property type="entry name" value="Glycos_transf_1"/>
    <property type="match status" value="1"/>
</dbReference>
<evidence type="ECO:0000259" key="2">
    <source>
        <dbReference type="Pfam" id="PF13439"/>
    </source>
</evidence>
<dbReference type="KEGG" id="snep:Enr13x_31190"/>
<feature type="domain" description="Glycosyl transferase family 1" evidence="1">
    <location>
        <begin position="213"/>
        <end position="368"/>
    </location>
</feature>
<accession>A0A518HQZ8</accession>
<sequence length="406" mass="45433">MTRPNNASDVPFDVAPDKEVVLHTRVVTETGGGPEKTILMSAPFLSQSEYALAAVYMHAPNDEGFHVIRRRARAWNSPLIGVPDKGAKDLRVLWQMLRLCRKYKVKVWHAHDYKSNLFGLLLRPFHRMQLVTTVHGWVVHTEKTPLYYKIDKWCLPHYQHVICVSDDLYREVSELGVPQDRLTYLPNAIDESDFCRKRIPADSPMRLDRGVPASRILVGAVGRLMPEKSFDQLIHAAAKLLNEGIDLEVWIAGEGSSRQPLQALIDELQLGERVKLIGFCDDTKAFYESLDLFVLASQREGLPNVILEAAAMSVPIVSTRVAGVPKMLTDGESGLLCDIGDLEGLTSAIGRLASDGQKRASLAASARKLIEEQYSFRKRMECIRGIYDRLLSKSNSAADDPSNRQT</sequence>
<dbReference type="SUPFAM" id="SSF53756">
    <property type="entry name" value="UDP-Glycosyltransferase/glycogen phosphorylase"/>
    <property type="match status" value="1"/>
</dbReference>
<gene>
    <name evidence="3" type="primary">pimB_3</name>
    <name evidence="3" type="ORF">Enr13x_31190</name>
</gene>
<evidence type="ECO:0000259" key="1">
    <source>
        <dbReference type="Pfam" id="PF00534"/>
    </source>
</evidence>
<dbReference type="EMBL" id="CP037423">
    <property type="protein sequence ID" value="QDV43264.1"/>
    <property type="molecule type" value="Genomic_DNA"/>
</dbReference>
<organism evidence="3 4">
    <name type="scientific">Stieleria neptunia</name>
    <dbReference type="NCBI Taxonomy" id="2527979"/>
    <lineage>
        <taxon>Bacteria</taxon>
        <taxon>Pseudomonadati</taxon>
        <taxon>Planctomycetota</taxon>
        <taxon>Planctomycetia</taxon>
        <taxon>Pirellulales</taxon>
        <taxon>Pirellulaceae</taxon>
        <taxon>Stieleria</taxon>
    </lineage>
</organism>
<dbReference type="InterPro" id="IPR028098">
    <property type="entry name" value="Glyco_trans_4-like_N"/>
</dbReference>
<keyword evidence="4" id="KW-1185">Reference proteome</keyword>
<dbReference type="OrthoDB" id="232381at2"/>
<dbReference type="InterPro" id="IPR001296">
    <property type="entry name" value="Glyco_trans_1"/>
</dbReference>
<dbReference type="Gene3D" id="3.40.50.2000">
    <property type="entry name" value="Glycogen Phosphorylase B"/>
    <property type="match status" value="2"/>
</dbReference>
<dbReference type="PANTHER" id="PTHR45947">
    <property type="entry name" value="SULFOQUINOVOSYL TRANSFERASE SQD2"/>
    <property type="match status" value="1"/>
</dbReference>
<keyword evidence="3" id="KW-0328">Glycosyltransferase</keyword>
<dbReference type="Pfam" id="PF13439">
    <property type="entry name" value="Glyco_transf_4"/>
    <property type="match status" value="1"/>
</dbReference>
<name>A0A518HQZ8_9BACT</name>
<dbReference type="RefSeq" id="WP_145387254.1">
    <property type="nucleotide sequence ID" value="NZ_CP037423.1"/>
</dbReference>
<dbReference type="InterPro" id="IPR050194">
    <property type="entry name" value="Glycosyltransferase_grp1"/>
</dbReference>
<evidence type="ECO:0000313" key="3">
    <source>
        <dbReference type="EMBL" id="QDV43264.1"/>
    </source>
</evidence>
<proteinExistence type="predicted"/>
<dbReference type="PANTHER" id="PTHR45947:SF3">
    <property type="entry name" value="SULFOQUINOVOSYL TRANSFERASE SQD2"/>
    <property type="match status" value="1"/>
</dbReference>
<dbReference type="GO" id="GO:0016757">
    <property type="term" value="F:glycosyltransferase activity"/>
    <property type="evidence" value="ECO:0007669"/>
    <property type="project" value="UniProtKB-KW"/>
</dbReference>
<keyword evidence="3" id="KW-0808">Transferase</keyword>
<feature type="domain" description="Glycosyltransferase subfamily 4-like N-terminal" evidence="2">
    <location>
        <begin position="32"/>
        <end position="191"/>
    </location>
</feature>
<evidence type="ECO:0000313" key="4">
    <source>
        <dbReference type="Proteomes" id="UP000319004"/>
    </source>
</evidence>
<dbReference type="AlphaFoldDB" id="A0A518HQZ8"/>
<protein>
    <submittedName>
        <fullName evidence="3">GDP-mannose-dependent alpha-(1-6)-phosphatidylinositol monomannoside mannosyltransferase</fullName>
    </submittedName>
</protein>